<dbReference type="Gene3D" id="3.40.50.9100">
    <property type="entry name" value="Dehydroquinase, class II"/>
    <property type="match status" value="1"/>
</dbReference>
<evidence type="ECO:0000256" key="2">
    <source>
        <dbReference type="ARBA" id="ARBA00003924"/>
    </source>
</evidence>
<comment type="subunit">
    <text evidence="5 9">Homododecamer.</text>
</comment>
<name>W6RAW1_9HYPH</name>
<dbReference type="Proteomes" id="UP000019443">
    <property type="component" value="Chromosome"/>
</dbReference>
<accession>W6RAW1</accession>
<feature type="binding site" evidence="9 11">
    <location>
        <position position="85"/>
    </location>
    <ligand>
        <name>substrate</name>
    </ligand>
</feature>
<comment type="catalytic activity">
    <reaction evidence="1 9">
        <text>3-dehydroquinate = 3-dehydroshikimate + H2O</text>
        <dbReference type="Rhea" id="RHEA:21096"/>
        <dbReference type="ChEBI" id="CHEBI:15377"/>
        <dbReference type="ChEBI" id="CHEBI:16630"/>
        <dbReference type="ChEBI" id="CHEBI:32364"/>
        <dbReference type="EC" id="4.2.1.10"/>
    </reaction>
</comment>
<dbReference type="CDD" id="cd00466">
    <property type="entry name" value="DHQase_II"/>
    <property type="match status" value="1"/>
</dbReference>
<dbReference type="GO" id="GO:0009073">
    <property type="term" value="P:aromatic amino acid family biosynthetic process"/>
    <property type="evidence" value="ECO:0007669"/>
    <property type="project" value="UniProtKB-KW"/>
</dbReference>
<evidence type="ECO:0000256" key="3">
    <source>
        <dbReference type="ARBA" id="ARBA00004902"/>
    </source>
</evidence>
<evidence type="ECO:0000256" key="12">
    <source>
        <dbReference type="PIRSR" id="PIRSR001399-3"/>
    </source>
</evidence>
<evidence type="ECO:0000256" key="10">
    <source>
        <dbReference type="PIRSR" id="PIRSR001399-1"/>
    </source>
</evidence>
<dbReference type="PROSITE" id="PS01029">
    <property type="entry name" value="DEHYDROQUINASE_II"/>
    <property type="match status" value="1"/>
</dbReference>
<dbReference type="NCBIfam" id="TIGR01088">
    <property type="entry name" value="aroQ"/>
    <property type="match status" value="1"/>
</dbReference>
<comment type="similarity">
    <text evidence="4 9">Belongs to the type-II 3-dehydroquinase family.</text>
</comment>
<feature type="binding site" evidence="9 11">
    <location>
        <begin position="106"/>
        <end position="107"/>
    </location>
    <ligand>
        <name>substrate</name>
    </ligand>
</feature>
<dbReference type="GO" id="GO:0003855">
    <property type="term" value="F:3-dehydroquinate dehydratase activity"/>
    <property type="evidence" value="ECO:0007669"/>
    <property type="project" value="UniProtKB-UniRule"/>
</dbReference>
<evidence type="ECO:0000256" key="4">
    <source>
        <dbReference type="ARBA" id="ARBA00011037"/>
    </source>
</evidence>
<organism evidence="13 14">
    <name type="scientific">Rhizobium favelukesii</name>
    <dbReference type="NCBI Taxonomy" id="348824"/>
    <lineage>
        <taxon>Bacteria</taxon>
        <taxon>Pseudomonadati</taxon>
        <taxon>Pseudomonadota</taxon>
        <taxon>Alphaproteobacteria</taxon>
        <taxon>Hyphomicrobiales</taxon>
        <taxon>Rhizobiaceae</taxon>
        <taxon>Rhizobium/Agrobacterium group</taxon>
        <taxon>Rhizobium</taxon>
    </lineage>
</organism>
<dbReference type="eggNOG" id="COG0757">
    <property type="taxonomic scope" value="Bacteria"/>
</dbReference>
<evidence type="ECO:0000256" key="9">
    <source>
        <dbReference type="HAMAP-Rule" id="MF_00169"/>
    </source>
</evidence>
<dbReference type="PIRSF" id="PIRSF001399">
    <property type="entry name" value="DHquinase_II"/>
    <property type="match status" value="1"/>
</dbReference>
<feature type="site" description="Transition state stabilizer" evidence="9 12">
    <location>
        <position position="23"/>
    </location>
</feature>
<dbReference type="PANTHER" id="PTHR21272:SF3">
    <property type="entry name" value="CATABOLIC 3-DEHYDROQUINASE"/>
    <property type="match status" value="1"/>
</dbReference>
<dbReference type="InterPro" id="IPR036441">
    <property type="entry name" value="DHquinase_II_sf"/>
</dbReference>
<gene>
    <name evidence="9 13" type="primary">aroQ</name>
    <name evidence="13" type="ORF">LPU83_1775</name>
</gene>
<dbReference type="UniPathway" id="UPA00053">
    <property type="reaction ID" value="UER00086"/>
</dbReference>
<dbReference type="GO" id="GO:0008652">
    <property type="term" value="P:amino acid biosynthetic process"/>
    <property type="evidence" value="ECO:0007669"/>
    <property type="project" value="UniProtKB-KW"/>
</dbReference>
<dbReference type="KEGG" id="rhl:LPU83_1775"/>
<proteinExistence type="inferred from homology"/>
<dbReference type="NCBIfam" id="NF003806">
    <property type="entry name" value="PRK05395.1-3"/>
    <property type="match status" value="1"/>
</dbReference>
<protein>
    <recommendedName>
        <fullName evidence="6 9">3-dehydroquinate dehydratase</fullName>
        <shortName evidence="9">3-dehydroquinase</shortName>
        <ecNumber evidence="6 9">4.2.1.10</ecNumber>
    </recommendedName>
    <alternativeName>
        <fullName evidence="9">Type II DHQase</fullName>
    </alternativeName>
</protein>
<dbReference type="EC" id="4.2.1.10" evidence="6 9"/>
<evidence type="ECO:0000256" key="1">
    <source>
        <dbReference type="ARBA" id="ARBA00001864"/>
    </source>
</evidence>
<dbReference type="AlphaFoldDB" id="W6RAW1"/>
<dbReference type="PANTHER" id="PTHR21272">
    <property type="entry name" value="CATABOLIC 3-DEHYDROQUINASE"/>
    <property type="match status" value="1"/>
</dbReference>
<dbReference type="PATRIC" id="fig|348824.6.peg.1902"/>
<dbReference type="NCBIfam" id="NF003805">
    <property type="entry name" value="PRK05395.1-2"/>
    <property type="match status" value="1"/>
</dbReference>
<dbReference type="InterPro" id="IPR001874">
    <property type="entry name" value="DHquinase_II"/>
</dbReference>
<dbReference type="SUPFAM" id="SSF52304">
    <property type="entry name" value="Type II 3-dehydroquinate dehydratase"/>
    <property type="match status" value="1"/>
</dbReference>
<evidence type="ECO:0000256" key="7">
    <source>
        <dbReference type="ARBA" id="ARBA00023141"/>
    </source>
</evidence>
<evidence type="ECO:0000313" key="13">
    <source>
        <dbReference type="EMBL" id="CDM57440.1"/>
    </source>
</evidence>
<evidence type="ECO:0000313" key="14">
    <source>
        <dbReference type="Proteomes" id="UP000019443"/>
    </source>
</evidence>
<reference evidence="13" key="1">
    <citation type="submission" date="2013-11" db="EMBL/GenBank/DDBJ databases">
        <title>Draft genome sequence of the broad-host-range Rhizobium sp. LPU83 strain, a member of the low-genetic diversity Oregon-like Rhizobium sp. group.</title>
        <authorList>
            <person name="Wibberg D."/>
            <person name="Puehler A."/>
            <person name="Schlueter A."/>
        </authorList>
    </citation>
    <scope>NUCLEOTIDE SEQUENCE [LARGE SCALE GENOMIC DNA]</scope>
    <source>
        <strain evidence="13">LPU83</strain>
    </source>
</reference>
<dbReference type="NCBIfam" id="NF003807">
    <property type="entry name" value="PRK05395.1-4"/>
    <property type="match status" value="1"/>
</dbReference>
<evidence type="ECO:0000256" key="8">
    <source>
        <dbReference type="ARBA" id="ARBA00023239"/>
    </source>
</evidence>
<keyword evidence="9" id="KW-0028">Amino-acid biosynthesis</keyword>
<evidence type="ECO:0000256" key="5">
    <source>
        <dbReference type="ARBA" id="ARBA00011193"/>
    </source>
</evidence>
<dbReference type="EMBL" id="HG916852">
    <property type="protein sequence ID" value="CDM57440.1"/>
    <property type="molecule type" value="Genomic_DNA"/>
</dbReference>
<feature type="binding site" evidence="9 11">
    <location>
        <position position="92"/>
    </location>
    <ligand>
        <name>substrate</name>
    </ligand>
</feature>
<feature type="binding site" evidence="9 11">
    <location>
        <position position="79"/>
    </location>
    <ligand>
        <name>substrate</name>
    </ligand>
</feature>
<dbReference type="GO" id="GO:0019631">
    <property type="term" value="P:quinate catabolic process"/>
    <property type="evidence" value="ECO:0007669"/>
    <property type="project" value="TreeGrafter"/>
</dbReference>
<feature type="active site" description="Proton acceptor" evidence="9 10">
    <location>
        <position position="28"/>
    </location>
</feature>
<dbReference type="HOGENOM" id="CLU_090968_2_0_5"/>
<feature type="binding site" evidence="9 11">
    <location>
        <position position="116"/>
    </location>
    <ligand>
        <name>substrate</name>
    </ligand>
</feature>
<keyword evidence="8 9" id="KW-0456">Lyase</keyword>
<keyword evidence="14" id="KW-1185">Reference proteome</keyword>
<comment type="function">
    <text evidence="2 9">Catalyzes a trans-dehydration via an enolate intermediate.</text>
</comment>
<dbReference type="InterPro" id="IPR018509">
    <property type="entry name" value="DHquinase_II_CS"/>
</dbReference>
<sequence length="149" mass="16255">MEHSMTQTIFVLNGPNLNMLGKREPGIYGGKTLQDIEADCKAAGQELGFDIDFRQSNHEGMLVDWFHEANDKAVGVAINAGAYTHTSVALHDAIRAISIPVIELHISNVHAREEFRHKSMIAPAVKGVICGFGPHSYILALHALKNLTA</sequence>
<dbReference type="HAMAP" id="MF_00169">
    <property type="entry name" value="AroQ"/>
    <property type="match status" value="1"/>
</dbReference>
<dbReference type="GO" id="GO:0009423">
    <property type="term" value="P:chorismate biosynthetic process"/>
    <property type="evidence" value="ECO:0007669"/>
    <property type="project" value="UniProtKB-UniRule"/>
</dbReference>
<evidence type="ECO:0000256" key="11">
    <source>
        <dbReference type="PIRSR" id="PIRSR001399-2"/>
    </source>
</evidence>
<keyword evidence="7 9" id="KW-0057">Aromatic amino acid biosynthesis</keyword>
<comment type="pathway">
    <text evidence="3 9">Metabolic intermediate biosynthesis; chorismate biosynthesis; chorismate from D-erythrose 4-phosphate and phosphoenolpyruvate: step 3/7.</text>
</comment>
<evidence type="ECO:0000256" key="6">
    <source>
        <dbReference type="ARBA" id="ARBA00012060"/>
    </source>
</evidence>
<feature type="active site" description="Proton donor" evidence="9 10">
    <location>
        <position position="105"/>
    </location>
</feature>
<dbReference type="Pfam" id="PF01220">
    <property type="entry name" value="DHquinase_II"/>
    <property type="match status" value="1"/>
</dbReference>